<evidence type="ECO:0008006" key="3">
    <source>
        <dbReference type="Google" id="ProtNLM"/>
    </source>
</evidence>
<organism evidence="1 2">
    <name type="scientific">Labedella phragmitis</name>
    <dbReference type="NCBI Taxonomy" id="2498849"/>
    <lineage>
        <taxon>Bacteria</taxon>
        <taxon>Bacillati</taxon>
        <taxon>Actinomycetota</taxon>
        <taxon>Actinomycetes</taxon>
        <taxon>Micrococcales</taxon>
        <taxon>Microbacteriaceae</taxon>
        <taxon>Labedella</taxon>
    </lineage>
</organism>
<reference evidence="1 2" key="1">
    <citation type="submission" date="2018-12" db="EMBL/GenBank/DDBJ databases">
        <authorList>
            <person name="Li F."/>
        </authorList>
    </citation>
    <scope>NUCLEOTIDE SEQUENCE [LARGE SCALE GENOMIC DNA]</scope>
    <source>
        <strain evidence="1 2">11W25H-1</strain>
    </source>
</reference>
<comment type="caution">
    <text evidence="1">The sequence shown here is derived from an EMBL/GenBank/DDBJ whole genome shotgun (WGS) entry which is preliminary data.</text>
</comment>
<dbReference type="AlphaFoldDB" id="A0A3S4BIK6"/>
<dbReference type="OrthoDB" id="7688673at2"/>
<sequence>MAPRLDGRAVARDRSVLVCTPGTFTRTAAYRFGEVHDLDTVITTTDAPVDLDELLRRTGIEVLLA</sequence>
<dbReference type="EMBL" id="RZNB01000003">
    <property type="protein sequence ID" value="RWZ50954.1"/>
    <property type="molecule type" value="Genomic_DNA"/>
</dbReference>
<evidence type="ECO:0000313" key="2">
    <source>
        <dbReference type="Proteomes" id="UP000288547"/>
    </source>
</evidence>
<proteinExistence type="predicted"/>
<dbReference type="Proteomes" id="UP000288547">
    <property type="component" value="Unassembled WGS sequence"/>
</dbReference>
<keyword evidence="2" id="KW-1185">Reference proteome</keyword>
<gene>
    <name evidence="1" type="ORF">ELQ90_09030</name>
</gene>
<name>A0A3S4BIK6_9MICO</name>
<accession>A0A3S4BIK6</accession>
<evidence type="ECO:0000313" key="1">
    <source>
        <dbReference type="EMBL" id="RWZ50954.1"/>
    </source>
</evidence>
<protein>
    <recommendedName>
        <fullName evidence="3">DeoR C-terminal sensor domain-containing protein</fullName>
    </recommendedName>
</protein>
<dbReference type="RefSeq" id="WP_128494948.1">
    <property type="nucleotide sequence ID" value="NZ_RZNB01000003.1"/>
</dbReference>